<protein>
    <submittedName>
        <fullName evidence="1">Uncharacterized protein</fullName>
    </submittedName>
</protein>
<proteinExistence type="predicted"/>
<dbReference type="Gene3D" id="3.30.70.60">
    <property type="match status" value="1"/>
</dbReference>
<evidence type="ECO:0000313" key="1">
    <source>
        <dbReference type="EMBL" id="QPG58677.1"/>
    </source>
</evidence>
<keyword evidence="2" id="KW-1185">Reference proteome</keyword>
<gene>
    <name evidence="1" type="ORF">FM038_015570</name>
</gene>
<name>A0ABX6V7Q0_9GAMM</name>
<evidence type="ECO:0000313" key="2">
    <source>
        <dbReference type="Proteomes" id="UP000316416"/>
    </source>
</evidence>
<organism evidence="1 2">
    <name type="scientific">Shewanella eurypsychrophilus</name>
    <dbReference type="NCBI Taxonomy" id="2593656"/>
    <lineage>
        <taxon>Bacteria</taxon>
        <taxon>Pseudomonadati</taxon>
        <taxon>Pseudomonadota</taxon>
        <taxon>Gammaproteobacteria</taxon>
        <taxon>Alteromonadales</taxon>
        <taxon>Shewanellaceae</taxon>
        <taxon>Shewanella</taxon>
    </lineage>
</organism>
<sequence length="188" mass="21398">MELLSNRKNLLLIMAALASIRFIIVPLFDWQGQQVDEMRSLQSRLDKGQYLVSQSGYLAEVKQKLELAVSKQQAIFFDASNKNNTQLKQLQKIEKLIADNNLKVRNSRWLGQQDHDAYVEYRLEIGITGDLADFIQFTAAVELLPNPRRFAQWQVNISGMSKTSIGRLTNAKAVIQFLVAKDEQQGAE</sequence>
<reference evidence="1" key="1">
    <citation type="submission" date="2021-07" db="EMBL/GenBank/DDBJ databases">
        <title>Shewanella sp. YLB-07 whole genome sequence.</title>
        <authorList>
            <person name="Yu L."/>
        </authorList>
    </citation>
    <scope>NUCLEOTIDE SEQUENCE</scope>
    <source>
        <strain evidence="1">YLB-08</strain>
    </source>
</reference>
<dbReference type="InterPro" id="IPR014717">
    <property type="entry name" value="Transl_elong_EF1B/ribsomal_bS6"/>
</dbReference>
<dbReference type="Proteomes" id="UP000316416">
    <property type="component" value="Chromosome"/>
</dbReference>
<dbReference type="RefSeq" id="WP_142874296.1">
    <property type="nucleotide sequence ID" value="NZ_CP045503.2"/>
</dbReference>
<dbReference type="EMBL" id="CP045503">
    <property type="protein sequence ID" value="QPG58677.1"/>
    <property type="molecule type" value="Genomic_DNA"/>
</dbReference>
<accession>A0ABX6V7Q0</accession>